<gene>
    <name evidence="2" type="ORF">GRI99_13620</name>
</gene>
<sequence length="264" mass="29150">MMRAAIAVGLLAAAFAVPAPALAEHHDEVDARNEAFAALPYWPGYWVSEDQAGTTITGLAPAATASSGSSFSVNIMSLRGDNAPWNEEGQRRRADVRARAGGRKATGWGYPMMMNSATPLRYLITPEETIIINFYNEARYIYTDGRPMPAEEDMWPTTYGTSIGRWEGDTLVIETVMVEDPSAFFHGSPPFSEEARYVERIRLDGDRLINEVTVTDPVTLTGPWTVTIAHVRDPGFDRQIILPWDNDRTGNEDGLNTIELAPVE</sequence>
<feature type="signal peptide" evidence="1">
    <location>
        <begin position="1"/>
        <end position="23"/>
    </location>
</feature>
<evidence type="ECO:0000313" key="3">
    <source>
        <dbReference type="Proteomes" id="UP000466966"/>
    </source>
</evidence>
<name>A0A844Z087_9SPHN</name>
<protein>
    <submittedName>
        <fullName evidence="2">Uncharacterized protein</fullName>
    </submittedName>
</protein>
<dbReference type="OrthoDB" id="7054794at2"/>
<evidence type="ECO:0000313" key="2">
    <source>
        <dbReference type="EMBL" id="MXO72666.1"/>
    </source>
</evidence>
<comment type="caution">
    <text evidence="2">The sequence shown here is derived from an EMBL/GenBank/DDBJ whole genome shotgun (WGS) entry which is preliminary data.</text>
</comment>
<organism evidence="2 3">
    <name type="scientific">Alteraurantiacibacter buctensis</name>
    <dbReference type="NCBI Taxonomy" id="1503981"/>
    <lineage>
        <taxon>Bacteria</taxon>
        <taxon>Pseudomonadati</taxon>
        <taxon>Pseudomonadota</taxon>
        <taxon>Alphaproteobacteria</taxon>
        <taxon>Sphingomonadales</taxon>
        <taxon>Erythrobacteraceae</taxon>
        <taxon>Alteraurantiacibacter</taxon>
    </lineage>
</organism>
<feature type="chain" id="PRO_5033004577" evidence="1">
    <location>
        <begin position="24"/>
        <end position="264"/>
    </location>
</feature>
<accession>A0A844Z087</accession>
<proteinExistence type="predicted"/>
<evidence type="ECO:0000256" key="1">
    <source>
        <dbReference type="SAM" id="SignalP"/>
    </source>
</evidence>
<dbReference type="RefSeq" id="WP_160772578.1">
    <property type="nucleotide sequence ID" value="NZ_WTYV01000005.1"/>
</dbReference>
<dbReference type="Proteomes" id="UP000466966">
    <property type="component" value="Unassembled WGS sequence"/>
</dbReference>
<keyword evidence="1" id="KW-0732">Signal</keyword>
<dbReference type="EMBL" id="WTYV01000005">
    <property type="protein sequence ID" value="MXO72666.1"/>
    <property type="molecule type" value="Genomic_DNA"/>
</dbReference>
<keyword evidence="3" id="KW-1185">Reference proteome</keyword>
<dbReference type="AlphaFoldDB" id="A0A844Z087"/>
<reference evidence="2 3" key="1">
    <citation type="submission" date="2019-12" db="EMBL/GenBank/DDBJ databases">
        <title>Genomic-based taxomic classification of the family Erythrobacteraceae.</title>
        <authorList>
            <person name="Xu L."/>
        </authorList>
    </citation>
    <scope>NUCLEOTIDE SEQUENCE [LARGE SCALE GENOMIC DNA]</scope>
    <source>
        <strain evidence="2 3">M0322</strain>
    </source>
</reference>